<dbReference type="SMART" id="SM00041">
    <property type="entry name" value="CT"/>
    <property type="match status" value="1"/>
</dbReference>
<dbReference type="SUPFAM" id="SSF57567">
    <property type="entry name" value="Serine protease inhibitors"/>
    <property type="match status" value="4"/>
</dbReference>
<feature type="compositionally biased region" description="Low complexity" evidence="9">
    <location>
        <begin position="1295"/>
        <end position="1449"/>
    </location>
</feature>
<evidence type="ECO:0008006" key="14">
    <source>
        <dbReference type="Google" id="ProtNLM"/>
    </source>
</evidence>
<comment type="caution">
    <text evidence="8">Lacks conserved residue(s) required for the propagation of feature annotation.</text>
</comment>
<dbReference type="InterPro" id="IPR014853">
    <property type="entry name" value="VWF/SSPO/ZAN-like_Cys-rich_dom"/>
</dbReference>
<dbReference type="PROSITE" id="PS01185">
    <property type="entry name" value="CTCK_1"/>
    <property type="match status" value="1"/>
</dbReference>
<keyword evidence="6" id="KW-0325">Glycoprotein</keyword>
<reference evidence="12" key="1">
    <citation type="submission" date="2025-08" db="UniProtKB">
        <authorList>
            <consortium name="Ensembl"/>
        </authorList>
    </citation>
    <scope>IDENTIFICATION</scope>
</reference>
<dbReference type="InterPro" id="IPR006207">
    <property type="entry name" value="Cys_knot_C"/>
</dbReference>
<evidence type="ECO:0000259" key="11">
    <source>
        <dbReference type="PROSITE" id="PS51233"/>
    </source>
</evidence>
<dbReference type="GO" id="GO:0031012">
    <property type="term" value="C:extracellular matrix"/>
    <property type="evidence" value="ECO:0007669"/>
    <property type="project" value="TreeGrafter"/>
</dbReference>
<feature type="domain" description="VWFD" evidence="11">
    <location>
        <begin position="841"/>
        <end position="1011"/>
    </location>
</feature>
<evidence type="ECO:0000256" key="3">
    <source>
        <dbReference type="ARBA" id="ARBA00022729"/>
    </source>
</evidence>
<dbReference type="FunFam" id="2.10.25.10:FF:000674">
    <property type="entry name" value="Mucin-2"/>
    <property type="match status" value="1"/>
</dbReference>
<evidence type="ECO:0000313" key="13">
    <source>
        <dbReference type="Proteomes" id="UP000694621"/>
    </source>
</evidence>
<dbReference type="InterPro" id="IPR058753">
    <property type="entry name" value="TIL_OTOGL_Mucin"/>
</dbReference>
<keyword evidence="3" id="KW-0732">Signal</keyword>
<accession>A0A8B9HV55</accession>
<feature type="domain" description="VWFD" evidence="11">
    <location>
        <begin position="373"/>
        <end position="548"/>
    </location>
</feature>
<feature type="compositionally biased region" description="Low complexity" evidence="9">
    <location>
        <begin position="1273"/>
        <end position="1282"/>
    </location>
</feature>
<dbReference type="Pfam" id="PF08742">
    <property type="entry name" value="C8"/>
    <property type="match status" value="4"/>
</dbReference>
<feature type="domain" description="CTCK" evidence="10">
    <location>
        <begin position="1989"/>
        <end position="2081"/>
    </location>
</feature>
<evidence type="ECO:0000256" key="8">
    <source>
        <dbReference type="PROSITE-ProRule" id="PRU00039"/>
    </source>
</evidence>
<dbReference type="InterPro" id="IPR002919">
    <property type="entry name" value="TIL_dom"/>
</dbReference>
<feature type="disulfide bond" evidence="8">
    <location>
        <begin position="2008"/>
        <end position="2057"/>
    </location>
</feature>
<keyword evidence="4" id="KW-0677">Repeat</keyword>
<sequence>SHHGDIKVNIKHNGQVCSTWGNYHFKTYDGDVFQLPSTCNHILTSQCRGSYEAFNIQLRRQVENGEPTISKITMKLDGTVVELAKGSIVVNGETVKAPHLGSGVFIETISSYIMVKATVGLTAMWNEDDALMIELNAKFINQTCGLCGDFNGVPTYNEFIKDGAQLSATDYGNLWKMDGPTETCEEQPERKNVFNPHFLFVSPQNFCQNLFLSKAFSSCTDLVSVEPFTKVCVEDLCQCNSSAGSSCLCDTLAEYSRQCVHAGGQPANWRTEHFCPMKCPESKVYMECGSPCMDTCSNPERGQVCGEHCIDGCFCPSDTVFDDVTNTGCIPLSNCSCIHGGKAYASGEGYSSSCRECTCSGGQWNCVDKQCPGTCSVEGGAHIITFDGKPYTFHGDCSYVLSKECTGTDFTILGDLVKCGITDSETCLKAVTLALSNGTNVITVDSSGKVDVNRMFTQLPLFRADISIFKPSSFYIVIQTTIGLRLEIQLTPIMQVYITADPKFQGQMCGLCGNFNNIQADDFTTMGGLTEGTAVDFANTWKTRASCLDVQRTFENPCSLSTENEKYAQYWCSLLSDASGVFSSCHSEINPATYKANCIYDTCNCEKTEDCMCAALSSYVHACAAKGIYIKGWRDVACKSYTLSCPNTMVYSYNMTSCGRSCRSLSQTDFSCSSQFVAVDGCGCAEGTYLNEKEECVDPSGCPCYDSNTVIQPGETVSREGTTCTCKQGQLNCIGSGKVQECTSPMTYLNCSAAVPGSTGSECAKSCKTLDMACVSTGCVSGCVCPSGLVSDDNGGCITEDLCPCVHNGASYKPGETVKEDCNTCTCKDRRWQCTTNQCSATCSIYGDGHYITFDDKRYVFNGNCEYTLAQDFCSSSNTNGTFRVITENIPCGTTGTTCSKAIKLFIGSNELVLSDGSYQVVQRDAGQEIPYQIRTMGNYLVIETNNGVVLIWDRKTSMYIKLTPDFNGRVCGLCGNFDGNANNDFTTRSQELVVNALDFGNSWKFSPTCPEAMVVQEPCAHNPYREAWAQRQCSIINSDVFSACHSKVDPASFYSACVRDACACDTGGDCECFCTAVAAYAEACNAVGVCVAWRTPKVCPLFCDYYNPPGECEWHYKPCGAPCMKTCRNPAGTCSLQLPAMEGCYPECPAGLPFFDEDTMKCVALEECGCYVGMEHYANGQTVPATNNCETCKCTSGCESLHFVLAACKCTHNNTMYNYGDIIYQTTDGLGGCIKAICSENGYINKTLTPCETTEPTTTLIPTTVFVFTTPETTQTSEKSTLTSTVISTETSKETTPTVPPNEVTTVSTSTAETSSTTAVEETSTSVSPSTETSPSTEPTTPVVSSSKPFTTTETTAGPSTTEMITAEETTTSTQVPATSTVPPKFETSSQTSLPTTTATSAASTESTTSPETSPSESTTAPSTPTQTPVVTTTQPSTVTTSTEEPPTTVILTTTISETSTEAESTTVPPKEVTTVSTSAFSTETSVSPITQTVPSFTLILNSQNGETWKVDNCTTATCIDGEVITNTPQCKHVDAPTCESGRSPVKIYDDSGCCFTYSCECSCAGWGGSHYLTFDGNAYTFSDSCSYILVQEIINPNLKIVLDKHCSVGSSFCPQSVIITYKSQQVLLTQDSADGGVTNVVKVDNKQVYPAFKNINFVITSTGMEITVVIPEIKVQVTYSGLTFNIDLPDTLFHNNTEGLCGTCDNNKDNDCQSPSGQLGSCSETAPNWQVPGDTCETPTTPTPTTTTVSTVTTCKPSICDLIYSPVFEDCRKAIPPEPYVESCKVDVCTTTESGCTSLQAYALACGKQGFCVDWRNYTNGECGDVYWSAPLMFLQPNETWQNGCQMCECDADTLSIQCKDVACPTVPTPVCDKPGEVLIKKTDGCCTSYECHNTKTQPQRSSLSHSVLLSLIPQGYEYQPIAGQCCGKCVRTSCVIMINNSVNTFPVCNLLQGTNAVTNYKCEEINGEPVAVETKTTCPPFNPDNCVPSNCNVQKNISVLVNKGCTSITEVELTSCEGSCGTSSMYSSESNTMMHSCSCCLEQDTSKRQVELLCPDGSKVSFSYVYIESCGCQKTECQSAQRQITASKLFLQLPMRVWLLVEDILDHFSL</sequence>
<dbReference type="PROSITE" id="PS01225">
    <property type="entry name" value="CTCK_2"/>
    <property type="match status" value="1"/>
</dbReference>
<evidence type="ECO:0000256" key="6">
    <source>
        <dbReference type="ARBA" id="ARBA00023180"/>
    </source>
</evidence>
<dbReference type="InterPro" id="IPR036084">
    <property type="entry name" value="Ser_inhib-like_sf"/>
</dbReference>
<comment type="subcellular location">
    <subcellularLocation>
        <location evidence="1">Secreted</location>
    </subcellularLocation>
</comment>
<dbReference type="FunFam" id="2.10.25.10:FF:000414">
    <property type="entry name" value="von Willebrand factor"/>
    <property type="match status" value="1"/>
</dbReference>
<dbReference type="InterPro" id="IPR001846">
    <property type="entry name" value="VWF_type-D"/>
</dbReference>
<comment type="subunit">
    <text evidence="7">Homomultimer; disulfide-linked. The N- and C-terminus mediate their assembly into higher order structures to form filaments. The CTCK domains of two polypeptides associate in the endoplasmic reticulum to generate intermolecularly disulfide-bonded dimers. These dimers progress to the Golgi apparatus, which is a more acidic environment than the endoplasmic reticulum. Under acidic conditions, the N-termini form non-covalent intermolecular interactions that juxtapose assemblies from different CTCK-linked dimers to produce long, disulfide-linked polymers that remain highly compact until secretion.</text>
</comment>
<evidence type="ECO:0000256" key="9">
    <source>
        <dbReference type="SAM" id="MobiDB-lite"/>
    </source>
</evidence>
<dbReference type="PANTHER" id="PTHR11339:SF408">
    <property type="entry name" value="MUCIN-5B"/>
    <property type="match status" value="1"/>
</dbReference>
<name>A0A8B9HV55_ASTMX</name>
<evidence type="ECO:0000256" key="1">
    <source>
        <dbReference type="ARBA" id="ARBA00004613"/>
    </source>
</evidence>
<dbReference type="PROSITE" id="PS51233">
    <property type="entry name" value="VWFD"/>
    <property type="match status" value="4"/>
</dbReference>
<feature type="domain" description="VWFD" evidence="11">
    <location>
        <begin position="15"/>
        <end position="185"/>
    </location>
</feature>
<dbReference type="Pfam" id="PF00094">
    <property type="entry name" value="VWD"/>
    <property type="match status" value="4"/>
</dbReference>
<dbReference type="InterPro" id="IPR001007">
    <property type="entry name" value="VWF_dom"/>
</dbReference>
<evidence type="ECO:0000313" key="12">
    <source>
        <dbReference type="Ensembl" id="ENSAMXP00005017901.1"/>
    </source>
</evidence>
<feature type="domain" description="VWFD" evidence="11">
    <location>
        <begin position="1563"/>
        <end position="1739"/>
    </location>
</feature>
<dbReference type="GO" id="GO:0005615">
    <property type="term" value="C:extracellular space"/>
    <property type="evidence" value="ECO:0007669"/>
    <property type="project" value="TreeGrafter"/>
</dbReference>
<dbReference type="Pfam" id="PF01826">
    <property type="entry name" value="TIL"/>
    <property type="match status" value="1"/>
</dbReference>
<dbReference type="Ensembl" id="ENSAMXT00005019791.1">
    <property type="protein sequence ID" value="ENSAMXP00005017901.1"/>
    <property type="gene ID" value="ENSAMXG00005008957.1"/>
</dbReference>
<dbReference type="PROSITE" id="PS01208">
    <property type="entry name" value="VWFC_1"/>
    <property type="match status" value="1"/>
</dbReference>
<keyword evidence="2" id="KW-0964">Secreted</keyword>
<dbReference type="SUPFAM" id="SSF57603">
    <property type="entry name" value="FnI-like domain"/>
    <property type="match status" value="1"/>
</dbReference>
<dbReference type="SMART" id="SM00832">
    <property type="entry name" value="C8"/>
    <property type="match status" value="4"/>
</dbReference>
<dbReference type="SMART" id="SM00215">
    <property type="entry name" value="VWC_out"/>
    <property type="match status" value="3"/>
</dbReference>
<organism evidence="12 13">
    <name type="scientific">Astyanax mexicanus</name>
    <name type="common">Blind cave fish</name>
    <name type="synonym">Astyanax fasciatus mexicanus</name>
    <dbReference type="NCBI Taxonomy" id="7994"/>
    <lineage>
        <taxon>Eukaryota</taxon>
        <taxon>Metazoa</taxon>
        <taxon>Chordata</taxon>
        <taxon>Craniata</taxon>
        <taxon>Vertebrata</taxon>
        <taxon>Euteleostomi</taxon>
        <taxon>Actinopterygii</taxon>
        <taxon>Neopterygii</taxon>
        <taxon>Teleostei</taxon>
        <taxon>Ostariophysi</taxon>
        <taxon>Characiformes</taxon>
        <taxon>Characoidei</taxon>
        <taxon>Acestrorhamphidae</taxon>
        <taxon>Acestrorhamphinae</taxon>
        <taxon>Astyanax</taxon>
    </lineage>
</organism>
<evidence type="ECO:0000259" key="10">
    <source>
        <dbReference type="PROSITE" id="PS01225"/>
    </source>
</evidence>
<dbReference type="SMART" id="SM00214">
    <property type="entry name" value="VWC"/>
    <property type="match status" value="5"/>
</dbReference>
<dbReference type="Gene3D" id="2.10.25.10">
    <property type="entry name" value="Laminin"/>
    <property type="match status" value="3"/>
</dbReference>
<dbReference type="FunFam" id="2.10.25.10:FF:000153">
    <property type="entry name" value="MUC5B isoform 1"/>
    <property type="match status" value="1"/>
</dbReference>
<feature type="disulfide bond" evidence="8">
    <location>
        <begin position="2019"/>
        <end position="2073"/>
    </location>
</feature>
<dbReference type="InterPro" id="IPR050780">
    <property type="entry name" value="Mucin_vWF_Thrombospondin_sf"/>
</dbReference>
<dbReference type="Proteomes" id="UP000694621">
    <property type="component" value="Unplaced"/>
</dbReference>
<dbReference type="SMART" id="SM00216">
    <property type="entry name" value="VWD"/>
    <property type="match status" value="4"/>
</dbReference>
<evidence type="ECO:0000256" key="2">
    <source>
        <dbReference type="ARBA" id="ARBA00022525"/>
    </source>
</evidence>
<evidence type="ECO:0000256" key="5">
    <source>
        <dbReference type="ARBA" id="ARBA00023157"/>
    </source>
</evidence>
<feature type="disulfide bond" evidence="8">
    <location>
        <begin position="2023"/>
        <end position="2075"/>
    </location>
</feature>
<evidence type="ECO:0000256" key="4">
    <source>
        <dbReference type="ARBA" id="ARBA00022737"/>
    </source>
</evidence>
<feature type="region of interest" description="Disordered" evidence="9">
    <location>
        <begin position="1273"/>
        <end position="1449"/>
    </location>
</feature>
<evidence type="ECO:0000256" key="7">
    <source>
        <dbReference type="ARBA" id="ARBA00063950"/>
    </source>
</evidence>
<keyword evidence="5 8" id="KW-1015">Disulfide bond</keyword>
<dbReference type="Pfam" id="PF25962">
    <property type="entry name" value="TIL_OTOGL_Mucin"/>
    <property type="match status" value="1"/>
</dbReference>
<protein>
    <recommendedName>
        <fullName evidence="14">Mucin 5.1, oligomeric mucus/gel-forming</fullName>
    </recommendedName>
</protein>
<proteinExistence type="predicted"/>
<dbReference type="PANTHER" id="PTHR11339">
    <property type="entry name" value="EXTRACELLULAR MATRIX GLYCOPROTEIN RELATED"/>
    <property type="match status" value="1"/>
</dbReference>
<dbReference type="CDD" id="cd19941">
    <property type="entry name" value="TIL"/>
    <property type="match status" value="4"/>
</dbReference>